<proteinExistence type="predicted"/>
<dbReference type="InterPro" id="IPR002543">
    <property type="entry name" value="FtsK_dom"/>
</dbReference>
<dbReference type="InterPro" id="IPR027417">
    <property type="entry name" value="P-loop_NTPase"/>
</dbReference>
<dbReference type="Proteomes" id="UP000027153">
    <property type="component" value="Unassembled WGS sequence"/>
</dbReference>
<gene>
    <name evidence="2" type="ORF">ANME2D_02444</name>
</gene>
<dbReference type="Pfam" id="PF01580">
    <property type="entry name" value="FtsK_SpoIIIE"/>
    <property type="match status" value="1"/>
</dbReference>
<dbReference type="OrthoDB" id="10575at2157"/>
<comment type="caution">
    <text evidence="2">The sequence shown here is derived from an EMBL/GenBank/DDBJ whole genome shotgun (WGS) entry which is preliminary data.</text>
</comment>
<dbReference type="PANTHER" id="PTHR30121:SF6">
    <property type="entry name" value="SLR6007 PROTEIN"/>
    <property type="match status" value="1"/>
</dbReference>
<dbReference type="PANTHER" id="PTHR30121">
    <property type="entry name" value="UNCHARACTERIZED PROTEIN YJGR-RELATED"/>
    <property type="match status" value="1"/>
</dbReference>
<dbReference type="RefSeq" id="WP_048091974.1">
    <property type="nucleotide sequence ID" value="NZ_JMIY01000006.1"/>
</dbReference>
<evidence type="ECO:0000313" key="3">
    <source>
        <dbReference type="Proteomes" id="UP000027153"/>
    </source>
</evidence>
<feature type="domain" description="FtsK" evidence="1">
    <location>
        <begin position="235"/>
        <end position="279"/>
    </location>
</feature>
<dbReference type="InterPro" id="IPR051162">
    <property type="entry name" value="T4SS_component"/>
</dbReference>
<protein>
    <recommendedName>
        <fullName evidence="1">FtsK domain-containing protein</fullName>
    </recommendedName>
</protein>
<dbReference type="EMBL" id="JMIY01000006">
    <property type="protein sequence ID" value="KCZ71243.1"/>
    <property type="molecule type" value="Genomic_DNA"/>
</dbReference>
<sequence length="794" mass="90397">MIRELLQKAVVRKDIMQTLEERAEFWNIQRKISPSLVEEKKDHIVIDNTIYARCRIIGVPSQGVGYPRDMNSDFIDDLLKLTTKGYTVAYSFAIMPIKNSTAHQLVQRARYFNNEQALEYEKKNSGQKSAEHQFIDEDLLKVARNVHTGAEKMFQTAFIVLYWAGSKKQLIEIESHINSIFTYHRIDSDIPYWQIKEIFFAAMLHPFSTPKAFVDTFSNLCAALAATRNPNNRTEESGLLFGENFKNNSEIIIDLKALAAQHMVVTGATGSGKTTAMLAWLMRSFSMLNKKVVFITPKDETITDYRNVARSLEDSAKILDLGPNGEYCINPLQILYDPENPSVEDFNSHIEVLIQFCKLLFEDSQTFNMTNYLVESLFAEYRRRGIYRENPKSWENKAWPTFSDLRRIWIQDAKDNVSAKGLVDRSTLIDISWSYLNRSTNFDLSSDFLIIDISGIKDSLKDPMNFLVTTLMSQRFKTRARKETIIAIDEGSVFLKNPRLLDFLVRTWKMGRSYKIAGWIATQEPSDLVKQDVADVFRMNTFINVVFGNNLTEDNIDTVTRFYHLTEQERAILKGSSVGQGLIMLGNEKTPLYVKLSDYELTCIKGKKHQKASTHPDISLKNPSLSELAIENGLYFDDWIEGSSARLSRMGFVAKRVQDAFGAGTTRVWIKSDLLSPGDMVGNQSLLHYTTVLRIAGYLESEGIKTKVSHHDDVDIVADFKSKRIAFEFEQPGSHSTSKLLSKKEFAESKYGTVYFIGTSGNIDDLAAVVEENAIQRGSALKELLDKLVRDNKQ</sequence>
<dbReference type="AlphaFoldDB" id="A0A062V3N2"/>
<evidence type="ECO:0000313" key="2">
    <source>
        <dbReference type="EMBL" id="KCZ71243.1"/>
    </source>
</evidence>
<organism evidence="2 3">
    <name type="scientific">Candidatus Methanoperedens nitratireducens</name>
    <dbReference type="NCBI Taxonomy" id="1392998"/>
    <lineage>
        <taxon>Archaea</taxon>
        <taxon>Methanobacteriati</taxon>
        <taxon>Methanobacteriota</taxon>
        <taxon>Stenosarchaea group</taxon>
        <taxon>Methanomicrobia</taxon>
        <taxon>Methanosarcinales</taxon>
        <taxon>ANME-2 cluster</taxon>
        <taxon>Candidatus Methanoperedentaceae</taxon>
        <taxon>Candidatus Methanoperedens</taxon>
    </lineage>
</organism>
<dbReference type="GO" id="GO:0005524">
    <property type="term" value="F:ATP binding"/>
    <property type="evidence" value="ECO:0007669"/>
    <property type="project" value="InterPro"/>
</dbReference>
<reference evidence="2 3" key="1">
    <citation type="journal article" date="2013" name="Nature">
        <title>Anaerobic oxidation of methane coupled to nitrate reduction in a novel archaeal lineage.</title>
        <authorList>
            <person name="Haroon M.F."/>
            <person name="Hu S."/>
            <person name="Shi Y."/>
            <person name="Imelfort M."/>
            <person name="Keller J."/>
            <person name="Hugenholtz P."/>
            <person name="Yuan Z."/>
            <person name="Tyson G.W."/>
        </authorList>
    </citation>
    <scope>NUCLEOTIDE SEQUENCE [LARGE SCALE GENOMIC DNA]</scope>
    <source>
        <strain evidence="2 3">ANME-2d</strain>
    </source>
</reference>
<keyword evidence="3" id="KW-1185">Reference proteome</keyword>
<dbReference type="SUPFAM" id="SSF52540">
    <property type="entry name" value="P-loop containing nucleoside triphosphate hydrolases"/>
    <property type="match status" value="1"/>
</dbReference>
<accession>A0A062V3N2</accession>
<dbReference type="Gene3D" id="3.40.50.300">
    <property type="entry name" value="P-loop containing nucleotide triphosphate hydrolases"/>
    <property type="match status" value="2"/>
</dbReference>
<dbReference type="GO" id="GO:0003677">
    <property type="term" value="F:DNA binding"/>
    <property type="evidence" value="ECO:0007669"/>
    <property type="project" value="InterPro"/>
</dbReference>
<name>A0A062V3N2_9EURY</name>
<evidence type="ECO:0000259" key="1">
    <source>
        <dbReference type="Pfam" id="PF01580"/>
    </source>
</evidence>